<evidence type="ECO:0000259" key="4">
    <source>
        <dbReference type="PROSITE" id="PS01124"/>
    </source>
</evidence>
<keyword evidence="3" id="KW-0804">Transcription</keyword>
<dbReference type="Gene3D" id="1.10.10.60">
    <property type="entry name" value="Homeodomain-like"/>
    <property type="match status" value="1"/>
</dbReference>
<accession>I0K404</accession>
<dbReference type="Gene3D" id="2.60.120.10">
    <property type="entry name" value="Jelly Rolls"/>
    <property type="match status" value="1"/>
</dbReference>
<evidence type="ECO:0000313" key="5">
    <source>
        <dbReference type="EMBL" id="CCG98857.1"/>
    </source>
</evidence>
<reference evidence="5 6" key="1">
    <citation type="journal article" date="2012" name="J. Bacteriol.">
        <title>Genome Sequence of Fibrella aestuarina BUZ 2T, a Filamentous Marine Bacterium.</title>
        <authorList>
            <person name="Filippini M."/>
            <person name="Qi W."/>
            <person name="Blom J."/>
            <person name="Goesmann A."/>
            <person name="Smits T.H."/>
            <person name="Bagheri H.C."/>
        </authorList>
    </citation>
    <scope>NUCLEOTIDE SEQUENCE [LARGE SCALE GENOMIC DNA]</scope>
    <source>
        <strain evidence="6">BUZ 2T</strain>
    </source>
</reference>
<evidence type="ECO:0000256" key="3">
    <source>
        <dbReference type="ARBA" id="ARBA00023163"/>
    </source>
</evidence>
<proteinExistence type="predicted"/>
<dbReference type="PROSITE" id="PS00041">
    <property type="entry name" value="HTH_ARAC_FAMILY_1"/>
    <property type="match status" value="1"/>
</dbReference>
<dbReference type="GO" id="GO:0043565">
    <property type="term" value="F:sequence-specific DNA binding"/>
    <property type="evidence" value="ECO:0007669"/>
    <property type="project" value="InterPro"/>
</dbReference>
<evidence type="ECO:0000313" key="6">
    <source>
        <dbReference type="Proteomes" id="UP000011058"/>
    </source>
</evidence>
<dbReference type="InterPro" id="IPR018060">
    <property type="entry name" value="HTH_AraC"/>
</dbReference>
<gene>
    <name evidence="5" type="primary">pobR1</name>
    <name evidence="5" type="ORF">FAES_0846</name>
</gene>
<dbReference type="Pfam" id="PF12833">
    <property type="entry name" value="HTH_18"/>
    <property type="match status" value="1"/>
</dbReference>
<dbReference type="PROSITE" id="PS01124">
    <property type="entry name" value="HTH_ARAC_FAMILY_2"/>
    <property type="match status" value="1"/>
</dbReference>
<dbReference type="STRING" id="1166018.FAES_0846"/>
<evidence type="ECO:0000256" key="1">
    <source>
        <dbReference type="ARBA" id="ARBA00023015"/>
    </source>
</evidence>
<dbReference type="SUPFAM" id="SSF46689">
    <property type="entry name" value="Homeodomain-like"/>
    <property type="match status" value="1"/>
</dbReference>
<dbReference type="GO" id="GO:0003700">
    <property type="term" value="F:DNA-binding transcription factor activity"/>
    <property type="evidence" value="ECO:0007669"/>
    <property type="project" value="InterPro"/>
</dbReference>
<dbReference type="EMBL" id="HE796683">
    <property type="protein sequence ID" value="CCG98857.1"/>
    <property type="molecule type" value="Genomic_DNA"/>
</dbReference>
<dbReference type="RefSeq" id="WP_015329957.1">
    <property type="nucleotide sequence ID" value="NC_020054.1"/>
</dbReference>
<evidence type="ECO:0000256" key="2">
    <source>
        <dbReference type="ARBA" id="ARBA00023125"/>
    </source>
</evidence>
<dbReference type="KEGG" id="fae:FAES_0846"/>
<dbReference type="HOGENOM" id="CLU_000445_88_2_10"/>
<keyword evidence="1" id="KW-0805">Transcription regulation</keyword>
<keyword evidence="2" id="KW-0238">DNA-binding</keyword>
<protein>
    <submittedName>
        <fullName evidence="5">Transcriptional regulator, AraC family</fullName>
    </submittedName>
</protein>
<dbReference type="InterPro" id="IPR050204">
    <property type="entry name" value="AraC_XylS_family_regulators"/>
</dbReference>
<dbReference type="AlphaFoldDB" id="I0K404"/>
<dbReference type="PANTHER" id="PTHR46796">
    <property type="entry name" value="HTH-TYPE TRANSCRIPTIONAL ACTIVATOR RHAS-RELATED"/>
    <property type="match status" value="1"/>
</dbReference>
<dbReference type="InterPro" id="IPR014710">
    <property type="entry name" value="RmlC-like_jellyroll"/>
</dbReference>
<sequence>MDPANDLFPPVSPRHARDRFLIRDDQWEHRFRPDFDQFIIASIAFARPVIKLPVPAARTGNHALFLLTDGSLDLTVGHQAYTMQPQQLAVVPAMQIFSIPAIGETAMGYMCFVGRDMLASATHNAAFDFLKLTSQPLITLTDAKTGFIDALFSRLAVEYYEAGASRTDLIGPYLQALLAEINRAYAGTLPTQTDAGDRLVQGFMDLLNAHDNRRVRVSDYADLLNVSPNHLNKVVKARTRQSPSVWIDQRRVLEAKVLLYQSALTVGQIAAELGFADQATFGKLFRRYAQTSPGAFRRMIDRNQFLPGMA</sequence>
<keyword evidence="6" id="KW-1185">Reference proteome</keyword>
<dbReference type="Proteomes" id="UP000011058">
    <property type="component" value="Chromosome"/>
</dbReference>
<name>I0K404_9BACT</name>
<dbReference type="InterPro" id="IPR018062">
    <property type="entry name" value="HTH_AraC-typ_CS"/>
</dbReference>
<organism evidence="5 6">
    <name type="scientific">Fibrella aestuarina BUZ 2</name>
    <dbReference type="NCBI Taxonomy" id="1166018"/>
    <lineage>
        <taxon>Bacteria</taxon>
        <taxon>Pseudomonadati</taxon>
        <taxon>Bacteroidota</taxon>
        <taxon>Cytophagia</taxon>
        <taxon>Cytophagales</taxon>
        <taxon>Spirosomataceae</taxon>
        <taxon>Fibrella</taxon>
    </lineage>
</organism>
<feature type="domain" description="HTH araC/xylS-type" evidence="4">
    <location>
        <begin position="201"/>
        <end position="299"/>
    </location>
</feature>
<dbReference type="eggNOG" id="COG2207">
    <property type="taxonomic scope" value="Bacteria"/>
</dbReference>
<dbReference type="OrthoDB" id="9793451at2"/>
<dbReference type="PATRIC" id="fig|1166018.3.peg.2563"/>
<dbReference type="InterPro" id="IPR009057">
    <property type="entry name" value="Homeodomain-like_sf"/>
</dbReference>
<dbReference type="SMART" id="SM00342">
    <property type="entry name" value="HTH_ARAC"/>
    <property type="match status" value="1"/>
</dbReference>